<dbReference type="OrthoDB" id="8853368at2"/>
<dbReference type="EMBL" id="QUMO01000002">
    <property type="protein sequence ID" value="REF87637.1"/>
    <property type="molecule type" value="Genomic_DNA"/>
</dbReference>
<dbReference type="InterPro" id="IPR013433">
    <property type="entry name" value="PHA_gran_rgn"/>
</dbReference>
<gene>
    <name evidence="1" type="ORF">DES32_1260</name>
</gene>
<accession>A0A3D9YYA7</accession>
<organism evidence="1 2">
    <name type="scientific">Methylovirgula ligni</name>
    <dbReference type="NCBI Taxonomy" id="569860"/>
    <lineage>
        <taxon>Bacteria</taxon>
        <taxon>Pseudomonadati</taxon>
        <taxon>Pseudomonadota</taxon>
        <taxon>Alphaproteobacteria</taxon>
        <taxon>Hyphomicrobiales</taxon>
        <taxon>Beijerinckiaceae</taxon>
        <taxon>Methylovirgula</taxon>
    </lineage>
</organism>
<proteinExistence type="predicted"/>
<dbReference type="RefSeq" id="WP_115835817.1">
    <property type="nucleotide sequence ID" value="NZ_CP025086.1"/>
</dbReference>
<sequence>MAKSIVVSVPHNLSVDEARRRVAIEIDQLRNEYINKFAHSEIVWAADSANIRVFALAQEIKGRIDVLADSVRIEIVLPWLLAKLAAPLQEKLAATTRETLALSDRSKKS</sequence>
<evidence type="ECO:0000313" key="2">
    <source>
        <dbReference type="Proteomes" id="UP000256900"/>
    </source>
</evidence>
<dbReference type="Pfam" id="PF09650">
    <property type="entry name" value="PHA_gran_rgn"/>
    <property type="match status" value="1"/>
</dbReference>
<dbReference type="Proteomes" id="UP000256900">
    <property type="component" value="Unassembled WGS sequence"/>
</dbReference>
<protein>
    <submittedName>
        <fullName evidence="1">Putative polyhydroxyalkanoic acid system protein</fullName>
    </submittedName>
</protein>
<comment type="caution">
    <text evidence="1">The sequence shown here is derived from an EMBL/GenBank/DDBJ whole genome shotgun (WGS) entry which is preliminary data.</text>
</comment>
<reference evidence="1 2" key="1">
    <citation type="submission" date="2018-08" db="EMBL/GenBank/DDBJ databases">
        <title>Genomic Encyclopedia of Type Strains, Phase IV (KMG-IV): sequencing the most valuable type-strain genomes for metagenomic binning, comparative biology and taxonomic classification.</title>
        <authorList>
            <person name="Goeker M."/>
        </authorList>
    </citation>
    <scope>NUCLEOTIDE SEQUENCE [LARGE SCALE GENOMIC DNA]</scope>
    <source>
        <strain evidence="1 2">BW863</strain>
    </source>
</reference>
<evidence type="ECO:0000313" key="1">
    <source>
        <dbReference type="EMBL" id="REF87637.1"/>
    </source>
</evidence>
<keyword evidence="2" id="KW-1185">Reference proteome</keyword>
<dbReference type="AlphaFoldDB" id="A0A3D9YYA7"/>
<name>A0A3D9YYA7_9HYPH</name>